<gene>
    <name evidence="2" type="ORF">C7B43_20715</name>
</gene>
<evidence type="ECO:0000313" key="2">
    <source>
        <dbReference type="EMBL" id="PSR22464.1"/>
    </source>
</evidence>
<keyword evidence="1" id="KW-0812">Transmembrane</keyword>
<dbReference type="Proteomes" id="UP000242699">
    <property type="component" value="Unassembled WGS sequence"/>
</dbReference>
<name>A0A2T2WJP4_9FIRM</name>
<evidence type="ECO:0000256" key="1">
    <source>
        <dbReference type="SAM" id="Phobius"/>
    </source>
</evidence>
<reference evidence="2 3" key="1">
    <citation type="journal article" date="2014" name="BMC Genomics">
        <title>Comparison of environmental and isolate Sulfobacillus genomes reveals diverse carbon, sulfur, nitrogen, and hydrogen metabolisms.</title>
        <authorList>
            <person name="Justice N.B."/>
            <person name="Norman A."/>
            <person name="Brown C.T."/>
            <person name="Singh A."/>
            <person name="Thomas B.C."/>
            <person name="Banfield J.F."/>
        </authorList>
    </citation>
    <scope>NUCLEOTIDE SEQUENCE [LARGE SCALE GENOMIC DNA]</scope>
    <source>
        <strain evidence="2">AMDSBA1</strain>
    </source>
</reference>
<comment type="caution">
    <text evidence="2">The sequence shown here is derived from an EMBL/GenBank/DDBJ whole genome shotgun (WGS) entry which is preliminary data.</text>
</comment>
<accession>A0A2T2WJP4</accession>
<sequence length="168" mass="17790">MMIAGKAWTHRLTWTMFSRAAWARRWHDTQGLGETVGAIGGLLILTFGLTGSLSAFRLWQTHQALEHAASVALRSEEQQGCWTAQTSATVAQAAQGAGLNPQGVKVSAFTAQTADYGQPVSVTVQYTLATDFLFGGLATWTEQATAAGSSFYVPGTMPGYGNCTPPSS</sequence>
<keyword evidence="1" id="KW-0472">Membrane</keyword>
<evidence type="ECO:0000313" key="3">
    <source>
        <dbReference type="Proteomes" id="UP000242699"/>
    </source>
</evidence>
<protein>
    <submittedName>
        <fullName evidence="2">Uncharacterized protein</fullName>
    </submittedName>
</protein>
<dbReference type="EMBL" id="PXYT01000110">
    <property type="protein sequence ID" value="PSR22464.1"/>
    <property type="molecule type" value="Genomic_DNA"/>
</dbReference>
<dbReference type="AlphaFoldDB" id="A0A2T2WJP4"/>
<organism evidence="2 3">
    <name type="scientific">Sulfobacillus benefaciens</name>
    <dbReference type="NCBI Taxonomy" id="453960"/>
    <lineage>
        <taxon>Bacteria</taxon>
        <taxon>Bacillati</taxon>
        <taxon>Bacillota</taxon>
        <taxon>Clostridia</taxon>
        <taxon>Eubacteriales</taxon>
        <taxon>Clostridiales Family XVII. Incertae Sedis</taxon>
        <taxon>Sulfobacillus</taxon>
    </lineage>
</organism>
<keyword evidence="1" id="KW-1133">Transmembrane helix</keyword>
<proteinExistence type="predicted"/>
<feature type="transmembrane region" description="Helical" evidence="1">
    <location>
        <begin position="36"/>
        <end position="56"/>
    </location>
</feature>